<proteinExistence type="predicted"/>
<comment type="caution">
    <text evidence="3">The sequence shown here is derived from an EMBL/GenBank/DDBJ whole genome shotgun (WGS) entry which is preliminary data.</text>
</comment>
<dbReference type="Proteomes" id="UP001076655">
    <property type="component" value="Unassembled WGS sequence"/>
</dbReference>
<organism evidence="3 4">
    <name type="scientific">Morganella morganii</name>
    <name type="common">Proteus morganii</name>
    <dbReference type="NCBI Taxonomy" id="582"/>
    <lineage>
        <taxon>Bacteria</taxon>
        <taxon>Pseudomonadati</taxon>
        <taxon>Pseudomonadota</taxon>
        <taxon>Gammaproteobacteria</taxon>
        <taxon>Enterobacterales</taxon>
        <taxon>Morganellaceae</taxon>
        <taxon>Morganella</taxon>
    </lineage>
</organism>
<dbReference type="InterPro" id="IPR004899">
    <property type="entry name" value="Pertactin_central"/>
</dbReference>
<protein>
    <submittedName>
        <fullName evidence="3">Autotransporter outer membrane beta-barrel domain-containing protein</fullName>
    </submittedName>
</protein>
<name>A0A9Q4GTH4_MORMO</name>
<dbReference type="InterPro" id="IPR012332">
    <property type="entry name" value="Autotransporter_pectin_lyase_C"/>
</dbReference>
<dbReference type="EMBL" id="JAPNMI010000017">
    <property type="protein sequence ID" value="MCY0791877.1"/>
    <property type="molecule type" value="Genomic_DNA"/>
</dbReference>
<dbReference type="PANTHER" id="PTHR35037:SF7">
    <property type="entry name" value="AUTOTRANSPORTER"/>
    <property type="match status" value="1"/>
</dbReference>
<dbReference type="AlphaFoldDB" id="A0A9Q4GTH4"/>
<dbReference type="SUPFAM" id="SSF103515">
    <property type="entry name" value="Autotransporter"/>
    <property type="match status" value="1"/>
</dbReference>
<evidence type="ECO:0000313" key="3">
    <source>
        <dbReference type="EMBL" id="MCY0791877.1"/>
    </source>
</evidence>
<dbReference type="PANTHER" id="PTHR35037">
    <property type="entry name" value="C-TERMINAL REGION OF AIDA-LIKE PROTEIN"/>
    <property type="match status" value="1"/>
</dbReference>
<dbReference type="InterPro" id="IPR005546">
    <property type="entry name" value="Autotransporte_beta"/>
</dbReference>
<dbReference type="Gene3D" id="2.40.128.130">
    <property type="entry name" value="Autotransporter beta-domain"/>
    <property type="match status" value="1"/>
</dbReference>
<dbReference type="Pfam" id="PF03797">
    <property type="entry name" value="Autotransporter"/>
    <property type="match status" value="1"/>
</dbReference>
<reference evidence="3" key="1">
    <citation type="submission" date="2022-08" db="EMBL/GenBank/DDBJ databases">
        <authorList>
            <person name="Dale J.L."/>
        </authorList>
    </citation>
    <scope>NUCLEOTIDE SEQUENCE</scope>
    <source>
        <strain evidence="3">2022EL-00758</strain>
    </source>
</reference>
<keyword evidence="1" id="KW-0732">Signal</keyword>
<dbReference type="RefSeq" id="WP_267785905.1">
    <property type="nucleotide sequence ID" value="NZ_JAPNMI010000017.1"/>
</dbReference>
<feature type="chain" id="PRO_5040143049" evidence="1">
    <location>
        <begin position="25"/>
        <end position="719"/>
    </location>
</feature>
<dbReference type="Pfam" id="PF03212">
    <property type="entry name" value="Pertactin"/>
    <property type="match status" value="1"/>
</dbReference>
<dbReference type="SMART" id="SM00869">
    <property type="entry name" value="Autotransporter"/>
    <property type="match status" value="1"/>
</dbReference>
<evidence type="ECO:0000256" key="1">
    <source>
        <dbReference type="SAM" id="SignalP"/>
    </source>
</evidence>
<dbReference type="InterPro" id="IPR051551">
    <property type="entry name" value="Autotransporter_adhesion"/>
</dbReference>
<dbReference type="InterPro" id="IPR036709">
    <property type="entry name" value="Autotransporte_beta_dom_sf"/>
</dbReference>
<dbReference type="SUPFAM" id="SSF51126">
    <property type="entry name" value="Pectin lyase-like"/>
    <property type="match status" value="1"/>
</dbReference>
<sequence>MMKKTALARAICSVLLLNSITASAAITYKYEKDVTGRTVYDNQVGMNPNLRPSDPYYDGKQVIGRGGKSVNSWIFDLGTVEVDDGGILDKAKVGAPRTAAELNNGSRQNLYEPTNLDGQVRIFGGGKATDTQIIGKGIVNVYENALVSNTSVKDMGVLRFHVGGESRDDLNVERQAFLILDNDNFDSNGKNTLIEKVNLAGNLLIQDMRTERDNKDFNLKWEGRNISIDPISYFQVANMDSLHLDHGSVSLKPKINGTNAIFNELVVKDLSGQGTFSFHSQIADDISDKLVVTNNATGDFKVNVYDTGKDISDPDETVELIEINNGDAEFKLAGNNGVVDLGIYKYRLIKGIKSNGKSTWYLATKADHIPYPDIDPDGETQGIPDIDENDEYIQEIDTETGKDVTADTSVPELRDLLSNSALAGLSMASVNRQILRSENMSGPSRRHITDHLSDKKYGAWANYRYNNSKFSDSESRAFRNSLNILEIGYDKLNKARYGDIAFGLFTSAGKTKSTFDYTPGQGHTDSFAVGGYTYWQYQDGYISGMLKGSHFKNQLNTQSSGGAAVSGSFKQNALTVSAEAGKKLNITPDISLTPYGRIDYSRFSQAKYALSNGMDIHEHNSDSVNGELGSRLSMDTQIGDIKISPFMNVGVSHEFVKNNKVTLNKKDFSARNETTTGKYQMGATIALTPDTLITGSLGYRHGDKNESPVNAYIGLKVSF</sequence>
<dbReference type="GO" id="GO:0019867">
    <property type="term" value="C:outer membrane"/>
    <property type="evidence" value="ECO:0007669"/>
    <property type="project" value="InterPro"/>
</dbReference>
<evidence type="ECO:0000313" key="4">
    <source>
        <dbReference type="Proteomes" id="UP001076655"/>
    </source>
</evidence>
<evidence type="ECO:0000259" key="2">
    <source>
        <dbReference type="PROSITE" id="PS51208"/>
    </source>
</evidence>
<feature type="signal peptide" evidence="1">
    <location>
        <begin position="1"/>
        <end position="24"/>
    </location>
</feature>
<gene>
    <name evidence="3" type="ORF">N0392_19630</name>
</gene>
<accession>A0A9Q4GTH4</accession>
<dbReference type="InterPro" id="IPR006315">
    <property type="entry name" value="OM_autotransptr_brl_dom"/>
</dbReference>
<dbReference type="InterPro" id="IPR011050">
    <property type="entry name" value="Pectin_lyase_fold/virulence"/>
</dbReference>
<feature type="domain" description="Autotransporter" evidence="2">
    <location>
        <begin position="452"/>
        <end position="719"/>
    </location>
</feature>
<dbReference type="Gene3D" id="2.160.20.20">
    <property type="match status" value="1"/>
</dbReference>
<dbReference type="NCBIfam" id="TIGR01414">
    <property type="entry name" value="autotrans_barl"/>
    <property type="match status" value="1"/>
</dbReference>
<dbReference type="PROSITE" id="PS51208">
    <property type="entry name" value="AUTOTRANSPORTER"/>
    <property type="match status" value="1"/>
</dbReference>